<dbReference type="PROSITE" id="PS00211">
    <property type="entry name" value="ABC_TRANSPORTER_1"/>
    <property type="match status" value="1"/>
</dbReference>
<dbReference type="PROSITE" id="PS50893">
    <property type="entry name" value="ABC_TRANSPORTER_2"/>
    <property type="match status" value="1"/>
</dbReference>
<protein>
    <submittedName>
        <fullName evidence="10">Sugar ABC transporter ATP-binding protein</fullName>
    </submittedName>
</protein>
<dbReference type="Gene3D" id="3.40.50.300">
    <property type="entry name" value="P-loop containing nucleotide triphosphate hydrolases"/>
    <property type="match status" value="1"/>
</dbReference>
<keyword evidence="8" id="KW-0472">Membrane</keyword>
<keyword evidence="5" id="KW-0547">Nucleotide-binding</keyword>
<dbReference type="SMART" id="SM00382">
    <property type="entry name" value="AAA"/>
    <property type="match status" value="1"/>
</dbReference>
<dbReference type="InterPro" id="IPR015855">
    <property type="entry name" value="ABC_transpr_MalK-like"/>
</dbReference>
<evidence type="ECO:0000256" key="7">
    <source>
        <dbReference type="ARBA" id="ARBA00022967"/>
    </source>
</evidence>
<dbReference type="SUPFAM" id="SSF52540">
    <property type="entry name" value="P-loop containing nucleoside triphosphate hydrolases"/>
    <property type="match status" value="1"/>
</dbReference>
<comment type="similarity">
    <text evidence="2">Belongs to the ABC transporter superfamily.</text>
</comment>
<keyword evidence="4" id="KW-1003">Cell membrane</keyword>
<organism evidence="10 11">
    <name type="scientific">Devosia riboflavina</name>
    <dbReference type="NCBI Taxonomy" id="46914"/>
    <lineage>
        <taxon>Bacteria</taxon>
        <taxon>Pseudomonadati</taxon>
        <taxon>Pseudomonadota</taxon>
        <taxon>Alphaproteobacteria</taxon>
        <taxon>Hyphomicrobiales</taxon>
        <taxon>Devosiaceae</taxon>
        <taxon>Devosia</taxon>
    </lineage>
</organism>
<dbReference type="InterPro" id="IPR008995">
    <property type="entry name" value="Mo/tungstate-bd_C_term_dom"/>
</dbReference>
<accession>A0A087M3T5</accession>
<reference evidence="10 11" key="1">
    <citation type="submission" date="2014-08" db="EMBL/GenBank/DDBJ databases">
        <authorList>
            <person name="Hassan Y.I."/>
            <person name="Lepp D."/>
            <person name="Zhou T."/>
        </authorList>
    </citation>
    <scope>NUCLEOTIDE SEQUENCE [LARGE SCALE GENOMIC DNA]</scope>
    <source>
        <strain evidence="10 11">IFO13584</strain>
    </source>
</reference>
<dbReference type="GO" id="GO:0008643">
    <property type="term" value="P:carbohydrate transport"/>
    <property type="evidence" value="ECO:0007669"/>
    <property type="project" value="InterPro"/>
</dbReference>
<keyword evidence="6 10" id="KW-0067">ATP-binding</keyword>
<comment type="subcellular location">
    <subcellularLocation>
        <location evidence="1">Cell inner membrane</location>
        <topology evidence="1">Peripheral membrane protein</topology>
    </subcellularLocation>
</comment>
<dbReference type="FunFam" id="3.40.50.300:FF:000042">
    <property type="entry name" value="Maltose/maltodextrin ABC transporter, ATP-binding protein"/>
    <property type="match status" value="1"/>
</dbReference>
<evidence type="ECO:0000256" key="4">
    <source>
        <dbReference type="ARBA" id="ARBA00022475"/>
    </source>
</evidence>
<evidence type="ECO:0000313" key="10">
    <source>
        <dbReference type="EMBL" id="KFL31538.1"/>
    </source>
</evidence>
<dbReference type="OrthoDB" id="7817850at2"/>
<dbReference type="GO" id="GO:0055052">
    <property type="term" value="C:ATP-binding cassette (ABC) transporter complex, substrate-binding subunit-containing"/>
    <property type="evidence" value="ECO:0007669"/>
    <property type="project" value="TreeGrafter"/>
</dbReference>
<evidence type="ECO:0000256" key="3">
    <source>
        <dbReference type="ARBA" id="ARBA00022448"/>
    </source>
</evidence>
<evidence type="ECO:0000256" key="2">
    <source>
        <dbReference type="ARBA" id="ARBA00005417"/>
    </source>
</evidence>
<dbReference type="InterPro" id="IPR003439">
    <property type="entry name" value="ABC_transporter-like_ATP-bd"/>
</dbReference>
<evidence type="ECO:0000259" key="9">
    <source>
        <dbReference type="PROSITE" id="PS50893"/>
    </source>
</evidence>
<dbReference type="InterPro" id="IPR003593">
    <property type="entry name" value="AAA+_ATPase"/>
</dbReference>
<keyword evidence="11" id="KW-1185">Reference proteome</keyword>
<comment type="caution">
    <text evidence="10">The sequence shown here is derived from an EMBL/GenBank/DDBJ whole genome shotgun (WGS) entry which is preliminary data.</text>
</comment>
<dbReference type="InterPro" id="IPR047641">
    <property type="entry name" value="ABC_transpr_MalK/UgpC-like"/>
</dbReference>
<dbReference type="PANTHER" id="PTHR43875">
    <property type="entry name" value="MALTODEXTRIN IMPORT ATP-BINDING PROTEIN MSMX"/>
    <property type="match status" value="1"/>
</dbReference>
<name>A0A087M3T5_9HYPH</name>
<evidence type="ECO:0000313" key="11">
    <source>
        <dbReference type="Proteomes" id="UP000028981"/>
    </source>
</evidence>
<dbReference type="InterPro" id="IPR012340">
    <property type="entry name" value="NA-bd_OB-fold"/>
</dbReference>
<dbReference type="SUPFAM" id="SSF50331">
    <property type="entry name" value="MOP-like"/>
    <property type="match status" value="1"/>
</dbReference>
<keyword evidence="7" id="KW-1278">Translocase</keyword>
<gene>
    <name evidence="10" type="ORF">JP75_08390</name>
</gene>
<dbReference type="GO" id="GO:0016887">
    <property type="term" value="F:ATP hydrolysis activity"/>
    <property type="evidence" value="ECO:0007669"/>
    <property type="project" value="InterPro"/>
</dbReference>
<evidence type="ECO:0000256" key="5">
    <source>
        <dbReference type="ARBA" id="ARBA00022741"/>
    </source>
</evidence>
<keyword evidence="3" id="KW-0813">Transport</keyword>
<dbReference type="InterPro" id="IPR027417">
    <property type="entry name" value="P-loop_NTPase"/>
</dbReference>
<dbReference type="Gene3D" id="2.40.50.140">
    <property type="entry name" value="Nucleic acid-binding proteins"/>
    <property type="match status" value="1"/>
</dbReference>
<sequence length="365" mass="39822">MAEVVLEHVMKNYGSLYAVNDVSFTVNDGEFVALVGPSGCGKTTTLNLIAGLLPISGGDIAIGNRVVNDLDPKDRDIAMVFQNYALYPNKTVFSNLAFPLQMRKLPKAEIASKVAEAARILDITHLLERKPRELSGGQQQRVALGRALVRDPLVFLMDEPLSNLDAKLRVQMRSEIKRFHHNLGATIIYVTHDQLEAVTMADKMAVMNGGFLQQYDTPAQVFANPVNMFVASFVGSPAMSLISLQAVSRGTEVVLQSAEGWELPLSPANARKALSSTTKNVVLGARHSTLKLHKMQVSGSVPGKIYTVEPTGDVTFAQVFIAEAVVNISVDPSVHLSPDEPVWIEFDQERVHLFDAETTSALTVR</sequence>
<dbReference type="Proteomes" id="UP000028981">
    <property type="component" value="Unassembled WGS sequence"/>
</dbReference>
<dbReference type="GO" id="GO:0140359">
    <property type="term" value="F:ABC-type transporter activity"/>
    <property type="evidence" value="ECO:0007669"/>
    <property type="project" value="InterPro"/>
</dbReference>
<dbReference type="CDD" id="cd03301">
    <property type="entry name" value="ABC_MalK_N"/>
    <property type="match status" value="1"/>
</dbReference>
<evidence type="ECO:0000256" key="8">
    <source>
        <dbReference type="ARBA" id="ARBA00023136"/>
    </source>
</evidence>
<dbReference type="STRING" id="46914.JP75_08390"/>
<dbReference type="EMBL" id="JQGC01000006">
    <property type="protein sequence ID" value="KFL31538.1"/>
    <property type="molecule type" value="Genomic_DNA"/>
</dbReference>
<dbReference type="GO" id="GO:0005524">
    <property type="term" value="F:ATP binding"/>
    <property type="evidence" value="ECO:0007669"/>
    <property type="project" value="UniProtKB-KW"/>
</dbReference>
<dbReference type="AlphaFoldDB" id="A0A087M3T5"/>
<dbReference type="RefSeq" id="WP_035081432.1">
    <property type="nucleotide sequence ID" value="NZ_JQGC01000006.1"/>
</dbReference>
<evidence type="ECO:0000256" key="6">
    <source>
        <dbReference type="ARBA" id="ARBA00022840"/>
    </source>
</evidence>
<dbReference type="PANTHER" id="PTHR43875:SF15">
    <property type="entry name" value="TREHALOSE IMPORT ATP-BINDING PROTEIN SUGC"/>
    <property type="match status" value="1"/>
</dbReference>
<proteinExistence type="inferred from homology"/>
<dbReference type="Pfam" id="PF00005">
    <property type="entry name" value="ABC_tran"/>
    <property type="match status" value="1"/>
</dbReference>
<dbReference type="InterPro" id="IPR017871">
    <property type="entry name" value="ABC_transporter-like_CS"/>
</dbReference>
<dbReference type="Gene3D" id="2.40.50.100">
    <property type="match status" value="1"/>
</dbReference>
<feature type="domain" description="ABC transporter" evidence="9">
    <location>
        <begin position="4"/>
        <end position="234"/>
    </location>
</feature>
<evidence type="ECO:0000256" key="1">
    <source>
        <dbReference type="ARBA" id="ARBA00004417"/>
    </source>
</evidence>